<reference evidence="2 3" key="1">
    <citation type="submission" date="2020-04" db="EMBL/GenBank/DDBJ databases">
        <title>Luteolibacter sp. G-1-1-1 isolated from soil.</title>
        <authorList>
            <person name="Dahal R.H."/>
        </authorList>
    </citation>
    <scope>NUCLEOTIDE SEQUENCE [LARGE SCALE GENOMIC DNA]</scope>
    <source>
        <strain evidence="2 3">G-1-1-1</strain>
    </source>
</reference>
<proteinExistence type="predicted"/>
<feature type="chain" id="PRO_5032930086" description="HEAT repeat domain-containing protein" evidence="1">
    <location>
        <begin position="25"/>
        <end position="402"/>
    </location>
</feature>
<evidence type="ECO:0008006" key="4">
    <source>
        <dbReference type="Google" id="ProtNLM"/>
    </source>
</evidence>
<gene>
    <name evidence="2" type="ORF">HHL09_00870</name>
</gene>
<keyword evidence="3" id="KW-1185">Reference proteome</keyword>
<feature type="signal peptide" evidence="1">
    <location>
        <begin position="1"/>
        <end position="24"/>
    </location>
</feature>
<accession>A0A858RCI0</accession>
<sequence>MKPKFASYLLIAALAGLASWAAFRAGKGHGAVAAMFAAKPSAGTKASQREARERSTVRKVEVSEIRRFMGRNLEDATTEELLEAWELIRSFSKSQVKEGLEITGRAWDGANPNLLALMLYTRWSELDPEPAVKSAQGLPEEGAARTFGGVALWNWVKSDPEAAYLWTKKNEEFAKNCNHDTMIAAMLVTEPVGSALEKAKLLGDEVLRMTMSHFAGAAAGDEEKRAIFIAEAAKLPGEYKDMAVFQMHSDWALDDPEKALSSVEGAFDNEDLKKRAAETIVSAWAKRDPQQALAWLGANPPPNLIEQQASIWKRWVTEMPDSAQLWLSQQGDSPALAETIVRQIQSRQLNQTLGIGGKAARREKEALRQTYRLWAVAKPEQAKEWLKNADPQVVLTLTSSEP</sequence>
<evidence type="ECO:0000313" key="3">
    <source>
        <dbReference type="Proteomes" id="UP000501812"/>
    </source>
</evidence>
<dbReference type="Proteomes" id="UP000501812">
    <property type="component" value="Chromosome"/>
</dbReference>
<keyword evidence="1" id="KW-0732">Signal</keyword>
<evidence type="ECO:0000313" key="2">
    <source>
        <dbReference type="EMBL" id="QJE94395.1"/>
    </source>
</evidence>
<dbReference type="AlphaFoldDB" id="A0A858RCI0"/>
<dbReference type="KEGG" id="luo:HHL09_00870"/>
<protein>
    <recommendedName>
        <fullName evidence="4">HEAT repeat domain-containing protein</fullName>
    </recommendedName>
</protein>
<evidence type="ECO:0000256" key="1">
    <source>
        <dbReference type="SAM" id="SignalP"/>
    </source>
</evidence>
<dbReference type="RefSeq" id="WP_169452616.1">
    <property type="nucleotide sequence ID" value="NZ_CP051774.1"/>
</dbReference>
<name>A0A858RCI0_9BACT</name>
<organism evidence="2 3">
    <name type="scientific">Luteolibacter luteus</name>
    <dbReference type="NCBI Taxonomy" id="2728835"/>
    <lineage>
        <taxon>Bacteria</taxon>
        <taxon>Pseudomonadati</taxon>
        <taxon>Verrucomicrobiota</taxon>
        <taxon>Verrucomicrobiia</taxon>
        <taxon>Verrucomicrobiales</taxon>
        <taxon>Verrucomicrobiaceae</taxon>
        <taxon>Luteolibacter</taxon>
    </lineage>
</organism>
<dbReference type="EMBL" id="CP051774">
    <property type="protein sequence ID" value="QJE94395.1"/>
    <property type="molecule type" value="Genomic_DNA"/>
</dbReference>